<proteinExistence type="predicted"/>
<dbReference type="InterPro" id="IPR036736">
    <property type="entry name" value="ACP-like_sf"/>
</dbReference>
<dbReference type="PANTHER" id="PTHR45527:SF1">
    <property type="entry name" value="FATTY ACID SYNTHASE"/>
    <property type="match status" value="1"/>
</dbReference>
<dbReference type="PROSITE" id="PS00455">
    <property type="entry name" value="AMP_BINDING"/>
    <property type="match status" value="1"/>
</dbReference>
<dbReference type="CDD" id="cd05930">
    <property type="entry name" value="A_NRPS"/>
    <property type="match status" value="1"/>
</dbReference>
<evidence type="ECO:0000313" key="7">
    <source>
        <dbReference type="EMBL" id="WUQ82041.1"/>
    </source>
</evidence>
<dbReference type="InterPro" id="IPR045851">
    <property type="entry name" value="AMP-bd_C_sf"/>
</dbReference>
<feature type="transmembrane region" description="Helical" evidence="5">
    <location>
        <begin position="1460"/>
        <end position="1481"/>
    </location>
</feature>
<accession>A0ABZ1TTX0</accession>
<evidence type="ECO:0000256" key="2">
    <source>
        <dbReference type="ARBA" id="ARBA00022450"/>
    </source>
</evidence>
<dbReference type="NCBIfam" id="TIGR01733">
    <property type="entry name" value="AA-adenyl-dom"/>
    <property type="match status" value="1"/>
</dbReference>
<keyword evidence="5" id="KW-0812">Transmembrane</keyword>
<evidence type="ECO:0000256" key="1">
    <source>
        <dbReference type="ARBA" id="ARBA00001957"/>
    </source>
</evidence>
<feature type="region of interest" description="Disordered" evidence="4">
    <location>
        <begin position="1861"/>
        <end position="1889"/>
    </location>
</feature>
<reference evidence="7" key="1">
    <citation type="submission" date="2022-10" db="EMBL/GenBank/DDBJ databases">
        <title>The complete genomes of actinobacterial strains from the NBC collection.</title>
        <authorList>
            <person name="Joergensen T.S."/>
            <person name="Alvarez Arevalo M."/>
            <person name="Sterndorff E.B."/>
            <person name="Faurdal D."/>
            <person name="Vuksanovic O."/>
            <person name="Mourched A.-S."/>
            <person name="Charusanti P."/>
            <person name="Shaw S."/>
            <person name="Blin K."/>
            <person name="Weber T."/>
        </authorList>
    </citation>
    <scope>NUCLEOTIDE SEQUENCE</scope>
    <source>
        <strain evidence="7">NBC_00222</strain>
    </source>
</reference>
<dbReference type="PROSITE" id="PS50075">
    <property type="entry name" value="CARRIER"/>
    <property type="match status" value="1"/>
</dbReference>
<name>A0ABZ1TTX0_9ACTN</name>
<feature type="transmembrane region" description="Helical" evidence="5">
    <location>
        <begin position="1520"/>
        <end position="1540"/>
    </location>
</feature>
<dbReference type="EMBL" id="CP108110">
    <property type="protein sequence ID" value="WUQ82041.1"/>
    <property type="molecule type" value="Genomic_DNA"/>
</dbReference>
<keyword evidence="8" id="KW-1185">Reference proteome</keyword>
<feature type="transmembrane region" description="Helical" evidence="5">
    <location>
        <begin position="1759"/>
        <end position="1779"/>
    </location>
</feature>
<evidence type="ECO:0000259" key="6">
    <source>
        <dbReference type="PROSITE" id="PS50075"/>
    </source>
</evidence>
<sequence>MTDLQDPAAGLSATKRALLAQRLRTAAGTTVAVDATVPAPVGGTPVGAAPAATVPVRPPGSAVPLSSGQERLWFMDQFAPGSTAWALAPARRLRGPLDRTALDAALTELLARHEALRMSFPATPEGTAEVRIAEPGPLTAEFVDATGDRDPAGRAAREVGERVARPFDLAEGPLLRALLVRTAPDEHVLALVMHHIVSDGWSLDILHRELDALYARHAHGSPDRLPELPVQFGDYAGWQRERLAGEALAGSRAYWREELRDVPALELPTDRPRPPVLTFEGAATEFHWSSELGRGVAELARSSGASGYMVLMAALQTLLGRHAGRRDFAIGSAVAGRLHRELEGVVGLFVNMLPIRARLEGDPTFAELLGRVRGTTLDAYTHQEVPFEQMVADLDIERDVSRSAVFQVSFAYQNYGERGAASAPKSPGSPDSAGSPGAPTAESFGHEAATTRTDLAFYLREKSDGGLYGLLTYRTDLFDAATVRRLVERFELLLAAAVADPDRPLSRLPLATPSERRDVLERWAAGPALPDPDGAPATLTALLAATARAHPDRPALESEGRTVTYRELDERATGLARRLRALGVGPDDRVAVCLEQSPELAVALLGVLKAGGAYLPLDPEQPPARLAHLVADAEVRVLLTDSALRDRFPGHDGAALLLDTEPPPRDAEPLPELSGPDHLAYVIYTSGSTGTPKGVAVQHRQILNYLAGVRERLRIEPGAGYGLLQSLAFDFSMTMLYLALSTGGRVHLLPRRIAGAELAERIEALELDHLKMTPSHLAALSADAPMERLLPRRSLVLGGEASAWPWAAGLAALGRCAVFNHYGPTEATVGVTVHEVTADAAGPGSTPIGTPLAGARCHVLDEAGQPVPPGVTGELYLGGDRLARGYLGRPELTAERFVDDPFGAPGDRLYRTGDLARWRTDGTLDYLGRADDQIKVRGYRVEPGEIEAALTALPGIGQAVVLARGEGLRQMLVAYLEHPGEGPAPTPAELRDTLGESLPDYMVPARFVVLDRLPLLAHGKVDRRNLPEPEEPAASGEFVQPEGEAEEFLAALWAELLGVPRVGALDDFFELGGHSLLATQVVAKLRRAFPELPTPVGVMDLFKYPTVRRLAALVSDPHADRGPRSLLHLLTPAGRRTTASLVCTPYGGGSALIYKPLADALPADWALHSLAVPGHELGEEAMDIDEVAAGCAQEILDTVEGRIVLYGHCGVGVRLAVEIARRVEAAGREVEAVHLGGIFPFARPRGRGAAVGEWWARTADRLRSDQGMINALAAAGLDTDEVGTEQLRLMVANRRTGTREAEQYFTRLFESEDGRIAAPVYAVCGDRDPATEFYEERYREWHRLSDTTGVVVLDEAGHFYLKYRAAELAEILTTVHRSVVDGEEERHRRTEGATWWLAGLSRSRGAADAAEPAPAAATAAVRPTMRRFLGVAAGQQISMIGSALTEFALPVWIYLTTGSLAQFGLLAACGLVPGILTAPLAGALVDRGDRRRIMLYGDVAAGLTQAVMLLLYLTDSLAVWHAYVLIAVLSTALTFQRLAWNSAVPQLVPKRFLGRANGVVQMAFGLAQFLVPLFAVGLLSALGLGGILAMDVASYVVATGVTLAVRFPDVMAARRRESVAAEIRAGFRRALGSRNFRAMLLFFAVLNIFLSPLFLLTTPLVLSFAPLAAAGWVAVAAGLGAVLGGLTLLVWGGPRRLRLRGVLLATLGLAAACLVTGLRPSVLPVALGAFGMAYGLALVNGVYATIVQTKVPLRFHGRVIAVNTMVAWSTLPVGFALVAPLGPRLVQPWVDADGALAGSVGRLIGTGDGRGIGLLYLLFGLAMALLVLICLAVPALRHFDRDVPDAEPDDLVGLATLAARTGAATPTPSTSPEPPSAPASRTGTEAAAR</sequence>
<feature type="compositionally biased region" description="Low complexity" evidence="4">
    <location>
        <begin position="419"/>
        <end position="439"/>
    </location>
</feature>
<dbReference type="InterPro" id="IPR029058">
    <property type="entry name" value="AB_hydrolase_fold"/>
</dbReference>
<dbReference type="Gene3D" id="2.30.38.10">
    <property type="entry name" value="Luciferase, Domain 3"/>
    <property type="match status" value="1"/>
</dbReference>
<dbReference type="InterPro" id="IPR036259">
    <property type="entry name" value="MFS_trans_sf"/>
</dbReference>
<dbReference type="Pfam" id="PF13193">
    <property type="entry name" value="AMP-binding_C"/>
    <property type="match status" value="1"/>
</dbReference>
<dbReference type="InterPro" id="IPR000873">
    <property type="entry name" value="AMP-dep_synth/lig_dom"/>
</dbReference>
<evidence type="ECO:0000256" key="3">
    <source>
        <dbReference type="ARBA" id="ARBA00022553"/>
    </source>
</evidence>
<dbReference type="InterPro" id="IPR009081">
    <property type="entry name" value="PP-bd_ACP"/>
</dbReference>
<organism evidence="7 8">
    <name type="scientific">Kitasatospora purpeofusca</name>
    <dbReference type="NCBI Taxonomy" id="67352"/>
    <lineage>
        <taxon>Bacteria</taxon>
        <taxon>Bacillati</taxon>
        <taxon>Actinomycetota</taxon>
        <taxon>Actinomycetes</taxon>
        <taxon>Kitasatosporales</taxon>
        <taxon>Streptomycetaceae</taxon>
        <taxon>Kitasatospora</taxon>
    </lineage>
</organism>
<dbReference type="RefSeq" id="WP_328953109.1">
    <property type="nucleotide sequence ID" value="NZ_CP108110.1"/>
</dbReference>
<feature type="transmembrane region" description="Helical" evidence="5">
    <location>
        <begin position="1552"/>
        <end position="1575"/>
    </location>
</feature>
<dbReference type="InterPro" id="IPR011701">
    <property type="entry name" value="MFS"/>
</dbReference>
<dbReference type="Gene3D" id="1.10.1200.10">
    <property type="entry name" value="ACP-like"/>
    <property type="match status" value="1"/>
</dbReference>
<dbReference type="PROSITE" id="PS00012">
    <property type="entry name" value="PHOSPHOPANTETHEINE"/>
    <property type="match status" value="1"/>
</dbReference>
<comment type="cofactor">
    <cofactor evidence="1">
        <name>pantetheine 4'-phosphate</name>
        <dbReference type="ChEBI" id="CHEBI:47942"/>
    </cofactor>
</comment>
<protein>
    <submittedName>
        <fullName evidence="7">Amino acid adenylation domain-containing protein</fullName>
    </submittedName>
</protein>
<dbReference type="Gene3D" id="1.20.1250.20">
    <property type="entry name" value="MFS general substrate transporter like domains"/>
    <property type="match status" value="1"/>
</dbReference>
<dbReference type="Pfam" id="PF00668">
    <property type="entry name" value="Condensation"/>
    <property type="match status" value="1"/>
</dbReference>
<feature type="transmembrane region" description="Helical" evidence="5">
    <location>
        <begin position="1581"/>
        <end position="1605"/>
    </location>
</feature>
<dbReference type="Pfam" id="PF00975">
    <property type="entry name" value="Thioesterase"/>
    <property type="match status" value="1"/>
</dbReference>
<dbReference type="SMART" id="SM00823">
    <property type="entry name" value="PKS_PP"/>
    <property type="match status" value="1"/>
</dbReference>
<dbReference type="Proteomes" id="UP001432222">
    <property type="component" value="Chromosome"/>
</dbReference>
<feature type="transmembrane region" description="Helical" evidence="5">
    <location>
        <begin position="1725"/>
        <end position="1747"/>
    </location>
</feature>
<dbReference type="InterPro" id="IPR001242">
    <property type="entry name" value="Condensation_dom"/>
</dbReference>
<keyword evidence="3" id="KW-0597">Phosphoprotein</keyword>
<evidence type="ECO:0000256" key="4">
    <source>
        <dbReference type="SAM" id="MobiDB-lite"/>
    </source>
</evidence>
<dbReference type="CDD" id="cd19531">
    <property type="entry name" value="LCL_NRPS-like"/>
    <property type="match status" value="1"/>
</dbReference>
<dbReference type="InterPro" id="IPR023213">
    <property type="entry name" value="CAT-like_dom_sf"/>
</dbReference>
<feature type="transmembrane region" description="Helical" evidence="5">
    <location>
        <begin position="1814"/>
        <end position="1836"/>
    </location>
</feature>
<evidence type="ECO:0000256" key="5">
    <source>
        <dbReference type="SAM" id="Phobius"/>
    </source>
</evidence>
<dbReference type="InterPro" id="IPR025110">
    <property type="entry name" value="AMP-bd_C"/>
</dbReference>
<feature type="transmembrane region" description="Helical" evidence="5">
    <location>
        <begin position="1702"/>
        <end position="1719"/>
    </location>
</feature>
<dbReference type="SUPFAM" id="SSF103473">
    <property type="entry name" value="MFS general substrate transporter"/>
    <property type="match status" value="1"/>
</dbReference>
<dbReference type="Pfam" id="PF00550">
    <property type="entry name" value="PP-binding"/>
    <property type="match status" value="1"/>
</dbReference>
<keyword evidence="2" id="KW-0596">Phosphopantetheine</keyword>
<dbReference type="InterPro" id="IPR006162">
    <property type="entry name" value="Ppantetheine_attach_site"/>
</dbReference>
<feature type="domain" description="Carrier" evidence="6">
    <location>
        <begin position="1040"/>
        <end position="1118"/>
    </location>
</feature>
<feature type="region of interest" description="Disordered" evidence="4">
    <location>
        <begin position="419"/>
        <end position="446"/>
    </location>
</feature>
<dbReference type="InterPro" id="IPR020845">
    <property type="entry name" value="AMP-binding_CS"/>
</dbReference>
<keyword evidence="5" id="KW-1133">Transmembrane helix</keyword>
<dbReference type="SUPFAM" id="SSF52777">
    <property type="entry name" value="CoA-dependent acyltransferases"/>
    <property type="match status" value="2"/>
</dbReference>
<keyword evidence="5" id="KW-0472">Membrane</keyword>
<dbReference type="Gene3D" id="3.40.50.980">
    <property type="match status" value="2"/>
</dbReference>
<dbReference type="CDD" id="cd06173">
    <property type="entry name" value="MFS_MefA_like"/>
    <property type="match status" value="1"/>
</dbReference>
<gene>
    <name evidence="7" type="ORF">OHA16_03040</name>
</gene>
<dbReference type="Gene3D" id="3.30.559.10">
    <property type="entry name" value="Chloramphenicol acetyltransferase-like domain"/>
    <property type="match status" value="1"/>
</dbReference>
<dbReference type="Gene3D" id="3.30.300.30">
    <property type="match status" value="1"/>
</dbReference>
<dbReference type="PANTHER" id="PTHR45527">
    <property type="entry name" value="NONRIBOSOMAL PEPTIDE SYNTHETASE"/>
    <property type="match status" value="1"/>
</dbReference>
<dbReference type="InterPro" id="IPR020806">
    <property type="entry name" value="PKS_PP-bd"/>
</dbReference>
<dbReference type="Pfam" id="PF00501">
    <property type="entry name" value="AMP-binding"/>
    <property type="match status" value="1"/>
</dbReference>
<evidence type="ECO:0000313" key="8">
    <source>
        <dbReference type="Proteomes" id="UP001432222"/>
    </source>
</evidence>
<feature type="transmembrane region" description="Helical" evidence="5">
    <location>
        <begin position="1669"/>
        <end position="1690"/>
    </location>
</feature>
<feature type="transmembrane region" description="Helical" evidence="5">
    <location>
        <begin position="1493"/>
        <end position="1514"/>
    </location>
</feature>
<dbReference type="Pfam" id="PF07690">
    <property type="entry name" value="MFS_1"/>
    <property type="match status" value="1"/>
</dbReference>
<feature type="transmembrane region" description="Helical" evidence="5">
    <location>
        <begin position="1638"/>
        <end position="1657"/>
    </location>
</feature>
<dbReference type="InterPro" id="IPR001031">
    <property type="entry name" value="Thioesterase"/>
</dbReference>
<dbReference type="SUPFAM" id="SSF53474">
    <property type="entry name" value="alpha/beta-Hydrolases"/>
    <property type="match status" value="1"/>
</dbReference>
<dbReference type="InterPro" id="IPR010071">
    <property type="entry name" value="AA_adenyl_dom"/>
</dbReference>
<dbReference type="SUPFAM" id="SSF56801">
    <property type="entry name" value="Acetyl-CoA synthetase-like"/>
    <property type="match status" value="1"/>
</dbReference>
<dbReference type="Gene3D" id="3.30.559.30">
    <property type="entry name" value="Nonribosomal peptide synthetase, condensation domain"/>
    <property type="match status" value="1"/>
</dbReference>
<dbReference type="Gene3D" id="3.40.50.1820">
    <property type="entry name" value="alpha/beta hydrolase"/>
    <property type="match status" value="1"/>
</dbReference>